<sequence>MTQLRKIAFHTSAQIVGKIISTALGLVAVMIITRSLGAEKFGWYITAAGFLQFVALLSDFGFNITTANFLAEGRFDHNKLLNTLFSWRMSSTILINGAAPLIFLLFPYPQAVKQAVGIMAISFFALSLNQVLAGHYQATLKAARIALAEIVSRVILVGGVALAAILHWDFLAVMIVIAVAALGNCLALVIFGPKLRLSFDKIISQAIYKKIWPNALAVMLNAFYLQGDRVILPLFVGSVVVAQYGASYRVLDIVIQISALIMGIMMPLATSAWTSGKLEEFKNHYQLSLDLVALTIIPLLAGIYALAEPILTFVAGPEFSGGGKILRLLSVSLLGVCFGMVFGHLNLALNRQRQALWIFGSDALLSIIGYFIFIPLFGAYGAAGVTIFSEFYAGIGLLILTGRYSHVWPRLNNFLKIVGAAVLMATILLVFPPFNLLGQIVVGAITYLIFILLFKVVTASDWQELRGNQSVVKIRKKSV</sequence>
<evidence type="ECO:0000256" key="3">
    <source>
        <dbReference type="ARBA" id="ARBA00022692"/>
    </source>
</evidence>
<feature type="transmembrane region" description="Helical" evidence="6">
    <location>
        <begin position="145"/>
        <end position="165"/>
    </location>
</feature>
<dbReference type="InterPro" id="IPR050833">
    <property type="entry name" value="Poly_Biosynth_Transport"/>
</dbReference>
<feature type="transmembrane region" description="Helical" evidence="6">
    <location>
        <begin position="253"/>
        <end position="275"/>
    </location>
</feature>
<accession>A0A1F6PE69</accession>
<organism evidence="7 8">
    <name type="scientific">Candidatus Magasanikbacteria bacterium RIFOXYD2_FULL_41_14</name>
    <dbReference type="NCBI Taxonomy" id="1798709"/>
    <lineage>
        <taxon>Bacteria</taxon>
        <taxon>Candidatus Magasanikiibacteriota</taxon>
    </lineage>
</organism>
<feature type="transmembrane region" description="Helical" evidence="6">
    <location>
        <begin position="114"/>
        <end position="133"/>
    </location>
</feature>
<dbReference type="PANTHER" id="PTHR30250:SF11">
    <property type="entry name" value="O-ANTIGEN TRANSPORTER-RELATED"/>
    <property type="match status" value="1"/>
</dbReference>
<feature type="transmembrane region" description="Helical" evidence="6">
    <location>
        <begin position="325"/>
        <end position="343"/>
    </location>
</feature>
<feature type="transmembrane region" description="Helical" evidence="6">
    <location>
        <begin position="15"/>
        <end position="35"/>
    </location>
</feature>
<keyword evidence="2" id="KW-1003">Cell membrane</keyword>
<gene>
    <name evidence="7" type="ORF">A2538_01760</name>
</gene>
<evidence type="ECO:0000256" key="2">
    <source>
        <dbReference type="ARBA" id="ARBA00022475"/>
    </source>
</evidence>
<feature type="transmembrane region" description="Helical" evidence="6">
    <location>
        <begin position="437"/>
        <end position="457"/>
    </location>
</feature>
<evidence type="ECO:0000313" key="7">
    <source>
        <dbReference type="EMBL" id="OGH94273.1"/>
    </source>
</evidence>
<evidence type="ECO:0000256" key="6">
    <source>
        <dbReference type="SAM" id="Phobius"/>
    </source>
</evidence>
<dbReference type="STRING" id="1798709.A2538_01760"/>
<dbReference type="CDD" id="cd13128">
    <property type="entry name" value="MATE_Wzx_like"/>
    <property type="match status" value="1"/>
</dbReference>
<proteinExistence type="predicted"/>
<dbReference type="AlphaFoldDB" id="A0A1F6PE69"/>
<keyword evidence="4 6" id="KW-1133">Transmembrane helix</keyword>
<feature type="transmembrane region" description="Helical" evidence="6">
    <location>
        <begin position="41"/>
        <end position="64"/>
    </location>
</feature>
<evidence type="ECO:0000256" key="1">
    <source>
        <dbReference type="ARBA" id="ARBA00004651"/>
    </source>
</evidence>
<name>A0A1F6PE69_9BACT</name>
<dbReference type="Proteomes" id="UP000178254">
    <property type="component" value="Unassembled WGS sequence"/>
</dbReference>
<feature type="transmembrane region" description="Helical" evidence="6">
    <location>
        <begin position="85"/>
        <end position="108"/>
    </location>
</feature>
<evidence type="ECO:0000256" key="5">
    <source>
        <dbReference type="ARBA" id="ARBA00023136"/>
    </source>
</evidence>
<dbReference type="InterPro" id="IPR002797">
    <property type="entry name" value="Polysacc_synth"/>
</dbReference>
<dbReference type="EMBL" id="MFRE01000010">
    <property type="protein sequence ID" value="OGH94273.1"/>
    <property type="molecule type" value="Genomic_DNA"/>
</dbReference>
<dbReference type="Pfam" id="PF01943">
    <property type="entry name" value="Polysacc_synt"/>
    <property type="match status" value="1"/>
</dbReference>
<feature type="transmembrane region" description="Helical" evidence="6">
    <location>
        <begin position="171"/>
        <end position="191"/>
    </location>
</feature>
<feature type="transmembrane region" description="Helical" evidence="6">
    <location>
        <begin position="230"/>
        <end position="247"/>
    </location>
</feature>
<dbReference type="PANTHER" id="PTHR30250">
    <property type="entry name" value="PST FAMILY PREDICTED COLANIC ACID TRANSPORTER"/>
    <property type="match status" value="1"/>
</dbReference>
<feature type="transmembrane region" description="Helical" evidence="6">
    <location>
        <begin position="379"/>
        <end position="401"/>
    </location>
</feature>
<keyword evidence="3 6" id="KW-0812">Transmembrane</keyword>
<evidence type="ECO:0000256" key="4">
    <source>
        <dbReference type="ARBA" id="ARBA00022989"/>
    </source>
</evidence>
<reference evidence="7 8" key="1">
    <citation type="journal article" date="2016" name="Nat. Commun.">
        <title>Thousands of microbial genomes shed light on interconnected biogeochemical processes in an aquifer system.</title>
        <authorList>
            <person name="Anantharaman K."/>
            <person name="Brown C.T."/>
            <person name="Hug L.A."/>
            <person name="Sharon I."/>
            <person name="Castelle C.J."/>
            <person name="Probst A.J."/>
            <person name="Thomas B.C."/>
            <person name="Singh A."/>
            <person name="Wilkins M.J."/>
            <person name="Karaoz U."/>
            <person name="Brodie E.L."/>
            <person name="Williams K.H."/>
            <person name="Hubbard S.S."/>
            <person name="Banfield J.F."/>
        </authorList>
    </citation>
    <scope>NUCLEOTIDE SEQUENCE [LARGE SCALE GENOMIC DNA]</scope>
</reference>
<evidence type="ECO:0000313" key="8">
    <source>
        <dbReference type="Proteomes" id="UP000178254"/>
    </source>
</evidence>
<feature type="transmembrane region" description="Helical" evidence="6">
    <location>
        <begin position="287"/>
        <end position="305"/>
    </location>
</feature>
<dbReference type="GO" id="GO:0005886">
    <property type="term" value="C:plasma membrane"/>
    <property type="evidence" value="ECO:0007669"/>
    <property type="project" value="UniProtKB-SubCell"/>
</dbReference>
<comment type="caution">
    <text evidence="7">The sequence shown here is derived from an EMBL/GenBank/DDBJ whole genome shotgun (WGS) entry which is preliminary data.</text>
</comment>
<comment type="subcellular location">
    <subcellularLocation>
        <location evidence="1">Cell membrane</location>
        <topology evidence="1">Multi-pass membrane protein</topology>
    </subcellularLocation>
</comment>
<feature type="transmembrane region" description="Helical" evidence="6">
    <location>
        <begin position="355"/>
        <end position="373"/>
    </location>
</feature>
<keyword evidence="5 6" id="KW-0472">Membrane</keyword>
<protein>
    <submittedName>
        <fullName evidence="7">Uncharacterized protein</fullName>
    </submittedName>
</protein>
<feature type="transmembrane region" description="Helical" evidence="6">
    <location>
        <begin position="413"/>
        <end position="431"/>
    </location>
</feature>